<keyword evidence="11" id="KW-1185">Reference proteome</keyword>
<dbReference type="EMBL" id="JAPEUY010000016">
    <property type="protein sequence ID" value="KAJ4365070.1"/>
    <property type="molecule type" value="Genomic_DNA"/>
</dbReference>
<comment type="caution">
    <text evidence="10">The sequence shown here is derived from an EMBL/GenBank/DDBJ whole genome shotgun (WGS) entry which is preliminary data.</text>
</comment>
<dbReference type="PROSITE" id="PS01167">
    <property type="entry name" value="RIBOSOMAL_L17"/>
    <property type="match status" value="1"/>
</dbReference>
<keyword evidence="4" id="KW-0496">Mitochondrion</keyword>
<evidence type="ECO:0000256" key="6">
    <source>
        <dbReference type="ARBA" id="ARBA00035290"/>
    </source>
</evidence>
<dbReference type="HAMAP" id="MF_01368">
    <property type="entry name" value="Ribosomal_bL17"/>
    <property type="match status" value="1"/>
</dbReference>
<evidence type="ECO:0000313" key="10">
    <source>
        <dbReference type="EMBL" id="KAJ4365070.1"/>
    </source>
</evidence>
<dbReference type="OrthoDB" id="275000at2759"/>
<dbReference type="PANTHER" id="PTHR14413:SF16">
    <property type="entry name" value="LARGE RIBOSOMAL SUBUNIT PROTEIN BL17M"/>
    <property type="match status" value="1"/>
</dbReference>
<dbReference type="Pfam" id="PF01196">
    <property type="entry name" value="Ribosomal_L17"/>
    <property type="match status" value="1"/>
</dbReference>
<dbReference type="InterPro" id="IPR000456">
    <property type="entry name" value="Ribosomal_bL17"/>
</dbReference>
<comment type="function">
    <text evidence="7">Component of the mitochondrial ribosome (mitoribosome), a dedicated translation machinery responsible for the synthesis of mitochondrial genome-encoded proteins, including at least some of the essential transmembrane subunits of the mitochondrial respiratory chain. The mitoribosomes are attached to the mitochondrial inner membrane and translation products are cotranslationally integrated into the membrane.</text>
</comment>
<evidence type="ECO:0000256" key="2">
    <source>
        <dbReference type="ARBA" id="ARBA00008777"/>
    </source>
</evidence>
<evidence type="ECO:0000313" key="11">
    <source>
        <dbReference type="Proteomes" id="UP001140560"/>
    </source>
</evidence>
<evidence type="ECO:0000256" key="8">
    <source>
        <dbReference type="RuleBase" id="RU000660"/>
    </source>
</evidence>
<evidence type="ECO:0000256" key="3">
    <source>
        <dbReference type="ARBA" id="ARBA00022980"/>
    </source>
</evidence>
<evidence type="ECO:0000256" key="7">
    <source>
        <dbReference type="ARBA" id="ARBA00037226"/>
    </source>
</evidence>
<accession>A0A9W9CIX7</accession>
<dbReference type="AlphaFoldDB" id="A0A9W9CIX7"/>
<name>A0A9W9CIX7_9PLEO</name>
<evidence type="ECO:0000256" key="4">
    <source>
        <dbReference type="ARBA" id="ARBA00023128"/>
    </source>
</evidence>
<feature type="region of interest" description="Disordered" evidence="9">
    <location>
        <begin position="207"/>
        <end position="244"/>
    </location>
</feature>
<dbReference type="GO" id="GO:0003735">
    <property type="term" value="F:structural constituent of ribosome"/>
    <property type="evidence" value="ECO:0007669"/>
    <property type="project" value="InterPro"/>
</dbReference>
<comment type="subcellular location">
    <subcellularLocation>
        <location evidence="1">Mitochondrion</location>
    </subcellularLocation>
</comment>
<reference evidence="10" key="1">
    <citation type="submission" date="2022-10" db="EMBL/GenBank/DDBJ databases">
        <title>Tapping the CABI collections for fungal endophytes: first genome assemblies for Collariella, Neodidymelliopsis, Ascochyta clinopodiicola, Didymella pomorum, Didymosphaeria variabile, Neocosmospora piperis and Neocucurbitaria cava.</title>
        <authorList>
            <person name="Hill R."/>
        </authorList>
    </citation>
    <scope>NUCLEOTIDE SEQUENCE</scope>
    <source>
        <strain evidence="10">IMI 356814</strain>
    </source>
</reference>
<organism evidence="10 11">
    <name type="scientific">Neocucurbitaria cava</name>
    <dbReference type="NCBI Taxonomy" id="798079"/>
    <lineage>
        <taxon>Eukaryota</taxon>
        <taxon>Fungi</taxon>
        <taxon>Dikarya</taxon>
        <taxon>Ascomycota</taxon>
        <taxon>Pezizomycotina</taxon>
        <taxon>Dothideomycetes</taxon>
        <taxon>Pleosporomycetidae</taxon>
        <taxon>Pleosporales</taxon>
        <taxon>Pleosporineae</taxon>
        <taxon>Cucurbitariaceae</taxon>
        <taxon>Neocucurbitaria</taxon>
    </lineage>
</organism>
<evidence type="ECO:0000256" key="9">
    <source>
        <dbReference type="SAM" id="MobiDB-lite"/>
    </source>
</evidence>
<dbReference type="GO" id="GO:0006412">
    <property type="term" value="P:translation"/>
    <property type="evidence" value="ECO:0007669"/>
    <property type="project" value="InterPro"/>
</dbReference>
<protein>
    <recommendedName>
        <fullName evidence="6">Large ribosomal subunit protein bL17m</fullName>
    </recommendedName>
</protein>
<evidence type="ECO:0000256" key="5">
    <source>
        <dbReference type="ARBA" id="ARBA00023274"/>
    </source>
</evidence>
<keyword evidence="5 8" id="KW-0687">Ribonucleoprotein</keyword>
<feature type="compositionally biased region" description="Acidic residues" evidence="9">
    <location>
        <begin position="225"/>
        <end position="234"/>
    </location>
</feature>
<gene>
    <name evidence="10" type="primary">mrpl8</name>
    <name evidence="10" type="ORF">N0V83_008687</name>
</gene>
<evidence type="ECO:0000256" key="1">
    <source>
        <dbReference type="ARBA" id="ARBA00004173"/>
    </source>
</evidence>
<keyword evidence="3 8" id="KW-0689">Ribosomal protein</keyword>
<dbReference type="PANTHER" id="PTHR14413">
    <property type="entry name" value="RIBOSOMAL PROTEIN L17"/>
    <property type="match status" value="1"/>
</dbReference>
<dbReference type="Proteomes" id="UP001140560">
    <property type="component" value="Unassembled WGS sequence"/>
</dbReference>
<dbReference type="InterPro" id="IPR047859">
    <property type="entry name" value="Ribosomal_bL17_CS"/>
</dbReference>
<dbReference type="FunFam" id="3.90.1030.10:FF:000005">
    <property type="entry name" value="Probable 50S ribosomal protein L17"/>
    <property type="match status" value="1"/>
</dbReference>
<proteinExistence type="inferred from homology"/>
<sequence>MKYRHLSRSSSHRQALLRNLVTSLFKHESIATTWHKAKEAQRLAEKLVTLGKKNTEATRRRAHQIFYEPNEMVPKLFGPIRERYASRPGGYTRVLRIEPMKEDQAESAILELVDGPRDMRFAMTAKTLARLPPNKTFSPGVATHVKKVTQFREDGVEGLREMVERMRVEQKDGIDNRILPAPRKVYPEERMKKEMHYYEEVDDYKLPNALSKRHPRRKLGKQEVEQDVVIDEQIEGSKPRKQLT</sequence>
<dbReference type="Gene3D" id="3.90.1030.10">
    <property type="entry name" value="Ribosomal protein L17"/>
    <property type="match status" value="1"/>
</dbReference>
<comment type="similarity">
    <text evidence="2 8">Belongs to the bacterial ribosomal protein bL17 family.</text>
</comment>
<dbReference type="InterPro" id="IPR036373">
    <property type="entry name" value="Ribosomal_bL17_sf"/>
</dbReference>
<dbReference type="NCBIfam" id="TIGR00059">
    <property type="entry name" value="L17"/>
    <property type="match status" value="1"/>
</dbReference>
<dbReference type="GO" id="GO:0005762">
    <property type="term" value="C:mitochondrial large ribosomal subunit"/>
    <property type="evidence" value="ECO:0007669"/>
    <property type="project" value="TreeGrafter"/>
</dbReference>
<dbReference type="SUPFAM" id="SSF64263">
    <property type="entry name" value="Prokaryotic ribosomal protein L17"/>
    <property type="match status" value="1"/>
</dbReference>